<keyword evidence="2" id="KW-1185">Reference proteome</keyword>
<reference evidence="1" key="1">
    <citation type="submission" date="2023-10" db="EMBL/GenBank/DDBJ databases">
        <authorList>
            <person name="Rodriguez Cubillos JULIANA M."/>
            <person name="De Vega J."/>
        </authorList>
    </citation>
    <scope>NUCLEOTIDE SEQUENCE</scope>
</reference>
<evidence type="ECO:0000313" key="1">
    <source>
        <dbReference type="EMBL" id="CAJ2652306.1"/>
    </source>
</evidence>
<gene>
    <name evidence="1" type="ORF">MILVUS5_LOCUS19806</name>
</gene>
<dbReference type="EMBL" id="CASHSV030000206">
    <property type="protein sequence ID" value="CAJ2652306.1"/>
    <property type="molecule type" value="Genomic_DNA"/>
</dbReference>
<accession>A0ACB0K7S4</accession>
<protein>
    <submittedName>
        <fullName evidence="1">Uncharacterized protein</fullName>
    </submittedName>
</protein>
<sequence length="982" mass="108376">MSSEPAPKPRFVLCPKCWQLLQESPNFELYKCGGCGTTLQAKKRKSTTVNSESSSHEADTAPRNALDCSPQQTVLRGKATSSSSADCSSEGNEGKDQIENSECNVEKPVTTQDNGLREKATFSASSECSLEVNIERAQLENGGCNEEKPITSQENGLREKRTSSSSEECSLDRNGETAQIGNGECNEERPAIYQDNGLREKATSSSGEYSSDGNGGRGQIENGECDEEHLGPFNSSSNEELKDAMDIYKLSDIRRHTVSNKGCSNETSAELVADNSVEKVNETNLKVKEEPSNGNMPLERAENQLINALDREDASDDKTAIVGVRSDVAIGTNDLEVAAELNNGILSQEGAGQKLTSGSDGDCVDNDKLALVDESSATDVNGTDKEDSKELNNGNLLSTAERSSTVDFMSKKGSISYVSPRELKEDTCHNHASLSENIPRSFERVRSADTFDNTDVNNLSLEITGALEEVSKSPTTRSSHAYDGSVSSNDGIDEQFLGQNLYSFEGVSRKGKGVVNSMLYEDVETQHQSNFPNRNCQNEVLETTRLDHAHRMRTKKDEFPFKMPLHGSGSQSGYESGSPANQRYDELYLNSSYVSSDSVEDPDQEKMKLLRMVYKLQDQLNRTNLANREINERPSAVNHISSFQSHDFHEGRFYHGLDYSRGDANASYSHGINMHQRRHNLSRIPSGNAHHVDHPCFDCFPQEWQRSGEFPPQFPYQREDLYRRHPGHTRCLSHQSYPSSPQWLMPSKHVHSRETKSCDQRHMAPEMNYTRDKPSLSKRHYRPVAGGAPFITCHKCLKLLQLPADFLLFKRVCHKLKCGACQEVLKFSLQNSSHIVSYTPNVVGPLSSGPDLQNKLINGIIPHAADPVSYSDDYGHSVSKSYSSEGDHVSVAPFHHLHSGARDNPSVSPVTVEGITKKEKIASRGPSTSRAPSNMSSERKETQSQEKASALHQLMGYSSPSQVIRGAPSSAEGKEAMLNGKY</sequence>
<evidence type="ECO:0000313" key="2">
    <source>
        <dbReference type="Proteomes" id="UP001177021"/>
    </source>
</evidence>
<name>A0ACB0K7S4_TRIPR</name>
<organism evidence="1 2">
    <name type="scientific">Trifolium pratense</name>
    <name type="common">Red clover</name>
    <dbReference type="NCBI Taxonomy" id="57577"/>
    <lineage>
        <taxon>Eukaryota</taxon>
        <taxon>Viridiplantae</taxon>
        <taxon>Streptophyta</taxon>
        <taxon>Embryophyta</taxon>
        <taxon>Tracheophyta</taxon>
        <taxon>Spermatophyta</taxon>
        <taxon>Magnoliopsida</taxon>
        <taxon>eudicotyledons</taxon>
        <taxon>Gunneridae</taxon>
        <taxon>Pentapetalae</taxon>
        <taxon>rosids</taxon>
        <taxon>fabids</taxon>
        <taxon>Fabales</taxon>
        <taxon>Fabaceae</taxon>
        <taxon>Papilionoideae</taxon>
        <taxon>50 kb inversion clade</taxon>
        <taxon>NPAAA clade</taxon>
        <taxon>Hologalegina</taxon>
        <taxon>IRL clade</taxon>
        <taxon>Trifolieae</taxon>
        <taxon>Trifolium</taxon>
    </lineage>
</organism>
<proteinExistence type="predicted"/>
<dbReference type="Proteomes" id="UP001177021">
    <property type="component" value="Unassembled WGS sequence"/>
</dbReference>
<comment type="caution">
    <text evidence="1">The sequence shown here is derived from an EMBL/GenBank/DDBJ whole genome shotgun (WGS) entry which is preliminary data.</text>
</comment>